<dbReference type="PRINTS" id="PR01638">
    <property type="entry name" value="MHCCLASSI"/>
</dbReference>
<keyword evidence="3" id="KW-0472">Membrane</keyword>
<keyword evidence="4" id="KW-0732">Signal</keyword>
<dbReference type="InterPro" id="IPR003597">
    <property type="entry name" value="Ig_C1-set"/>
</dbReference>
<dbReference type="InterPro" id="IPR037055">
    <property type="entry name" value="MHC_I-like_Ag-recog_sf"/>
</dbReference>
<dbReference type="InterPro" id="IPR050208">
    <property type="entry name" value="MHC_class-I_related"/>
</dbReference>
<dbReference type="PROSITE" id="PS50835">
    <property type="entry name" value="IG_LIKE"/>
    <property type="match status" value="1"/>
</dbReference>
<keyword evidence="3" id="KW-0812">Transmembrane</keyword>
<evidence type="ECO:0000256" key="2">
    <source>
        <dbReference type="RuleBase" id="RU004439"/>
    </source>
</evidence>
<reference key="1">
    <citation type="journal article" date="2007" name="Nature">
        <title>The medaka draft genome and insights into vertebrate genome evolution.</title>
        <authorList>
            <person name="Kasahara M."/>
            <person name="Naruse K."/>
            <person name="Sasaki S."/>
            <person name="Nakatani Y."/>
            <person name="Qu W."/>
            <person name="Ahsan B."/>
            <person name="Yamada T."/>
            <person name="Nagayasu Y."/>
            <person name="Doi K."/>
            <person name="Kasai Y."/>
            <person name="Jindo T."/>
            <person name="Kobayashi D."/>
            <person name="Shimada A."/>
            <person name="Toyoda A."/>
            <person name="Kuroki Y."/>
            <person name="Fujiyama A."/>
            <person name="Sasaki T."/>
            <person name="Shimizu A."/>
            <person name="Asakawa S."/>
            <person name="Shimizu N."/>
            <person name="Hashimoto S."/>
            <person name="Yang J."/>
            <person name="Lee Y."/>
            <person name="Matsushima K."/>
            <person name="Sugano S."/>
            <person name="Sakaizumi M."/>
            <person name="Narita T."/>
            <person name="Ohishi K."/>
            <person name="Haga S."/>
            <person name="Ohta F."/>
            <person name="Nomoto H."/>
            <person name="Nogata K."/>
            <person name="Morishita T."/>
            <person name="Endo T."/>
            <person name="Shin-I T."/>
            <person name="Takeda H."/>
            <person name="Morishita S."/>
            <person name="Kohara Y."/>
        </authorList>
    </citation>
    <scope>NUCLEOTIDE SEQUENCE [LARGE SCALE GENOMIC DNA]</scope>
    <source>
        <strain>Hd-rR</strain>
    </source>
</reference>
<feature type="domain" description="Ig-like" evidence="5">
    <location>
        <begin position="202"/>
        <end position="287"/>
    </location>
</feature>
<dbReference type="FunFam" id="3.30.500.10:FF:000001">
    <property type="entry name" value="H-2 class I histocompatibility antigen, alpha chain"/>
    <property type="match status" value="1"/>
</dbReference>
<feature type="signal peptide" evidence="4">
    <location>
        <begin position="1"/>
        <end position="19"/>
    </location>
</feature>
<protein>
    <recommendedName>
        <fullName evidence="5">Ig-like domain-containing protein</fullName>
    </recommendedName>
</protein>
<dbReference type="CDD" id="cd07698">
    <property type="entry name" value="IgC1_MHC_I_alpha3"/>
    <property type="match status" value="1"/>
</dbReference>
<dbReference type="Ensembl" id="ENSORLT00020025759.1">
    <property type="protein sequence ID" value="ENSORLP00020017264.1"/>
    <property type="gene ID" value="ENSORLG00020018324.1"/>
</dbReference>
<dbReference type="InterPro" id="IPR013783">
    <property type="entry name" value="Ig-like_fold"/>
</dbReference>
<evidence type="ECO:0000313" key="7">
    <source>
        <dbReference type="Proteomes" id="UP000265180"/>
    </source>
</evidence>
<sequence>MKIQMFLCFLGLSFHGAAAVTHSLKILFIGPFPVQNLPGFIIVVLVDDVLMTYYDSNITTMVPRQDWLKEVVDEEFWKSYTKISLYAQQTFIGDIERAKQLYNQTEGVLVVQLMCGCEWNEETGEVKGYSQLGYDGEDFLSFDLKTESWTAANQFAEIMKHQWDNNKPFNAGWKNDLDEIFPKWLKEFVNLGRRFLMKTVLPSVSLLQKSSSSPVSCHATGFYPDRADLFWRRDGEEIHEGVKKGQILPNNDGTFQMSVDLQLPPEAETHRYECVFQLSGVKEDVITELEKEQINTNEDLKPPSWKIITGVVVAVVVDVVAVVAIIVYYRKKGQSPRSRTEVELTQMSA</sequence>
<dbReference type="FunFam" id="2.60.40.10:FF:000943">
    <property type="entry name" value="Classical MHC class I molecule, alpha-chain"/>
    <property type="match status" value="1"/>
</dbReference>
<evidence type="ECO:0000256" key="3">
    <source>
        <dbReference type="SAM" id="Phobius"/>
    </source>
</evidence>
<evidence type="ECO:0000256" key="1">
    <source>
        <dbReference type="ARBA" id="ARBA00023180"/>
    </source>
</evidence>
<dbReference type="InterPro" id="IPR011162">
    <property type="entry name" value="MHC_I/II-like_Ag-recog"/>
</dbReference>
<keyword evidence="3" id="KW-1133">Transmembrane helix</keyword>
<accession>A0A3P9L997</accession>
<evidence type="ECO:0000313" key="6">
    <source>
        <dbReference type="Ensembl" id="ENSORLP00020017264.1"/>
    </source>
</evidence>
<dbReference type="SMART" id="SM00407">
    <property type="entry name" value="IGc1"/>
    <property type="match status" value="1"/>
</dbReference>
<reference evidence="6" key="3">
    <citation type="submission" date="2025-08" db="UniProtKB">
        <authorList>
            <consortium name="Ensembl"/>
        </authorList>
    </citation>
    <scope>IDENTIFICATION</scope>
    <source>
        <strain evidence="6">HNI</strain>
    </source>
</reference>
<feature type="chain" id="PRO_5018177257" description="Ig-like domain-containing protein" evidence="4">
    <location>
        <begin position="20"/>
        <end position="349"/>
    </location>
</feature>
<dbReference type="PANTHER" id="PTHR16675:SF237">
    <property type="entry name" value="MHC CLASS I ANTIGEN TRANSCRIPT VARIANT 1-RELATED"/>
    <property type="match status" value="1"/>
</dbReference>
<evidence type="ECO:0000259" key="5">
    <source>
        <dbReference type="PROSITE" id="PS50835"/>
    </source>
</evidence>
<organism evidence="6 7">
    <name type="scientific">Oryzias latipes</name>
    <name type="common">Japanese rice fish</name>
    <name type="synonym">Japanese killifish</name>
    <dbReference type="NCBI Taxonomy" id="8090"/>
    <lineage>
        <taxon>Eukaryota</taxon>
        <taxon>Metazoa</taxon>
        <taxon>Chordata</taxon>
        <taxon>Craniata</taxon>
        <taxon>Vertebrata</taxon>
        <taxon>Euteleostomi</taxon>
        <taxon>Actinopterygii</taxon>
        <taxon>Neopterygii</taxon>
        <taxon>Teleostei</taxon>
        <taxon>Neoteleostei</taxon>
        <taxon>Acanthomorphata</taxon>
        <taxon>Ovalentaria</taxon>
        <taxon>Atherinomorphae</taxon>
        <taxon>Beloniformes</taxon>
        <taxon>Adrianichthyidae</taxon>
        <taxon>Oryziinae</taxon>
        <taxon>Oryzias</taxon>
    </lineage>
</organism>
<comment type="similarity">
    <text evidence="2">Belongs to the MHC class I family.</text>
</comment>
<dbReference type="PANTHER" id="PTHR16675">
    <property type="entry name" value="MHC CLASS I-RELATED"/>
    <property type="match status" value="1"/>
</dbReference>
<keyword evidence="1" id="KW-0325">Glycoprotein</keyword>
<dbReference type="Gene3D" id="3.30.500.10">
    <property type="entry name" value="MHC class I-like antigen recognition-like"/>
    <property type="match status" value="1"/>
</dbReference>
<dbReference type="InterPro" id="IPR036179">
    <property type="entry name" value="Ig-like_dom_sf"/>
</dbReference>
<evidence type="ECO:0000256" key="4">
    <source>
        <dbReference type="SAM" id="SignalP"/>
    </source>
</evidence>
<dbReference type="SUPFAM" id="SSF48726">
    <property type="entry name" value="Immunoglobulin"/>
    <property type="match status" value="1"/>
</dbReference>
<name>A0A3P9L997_ORYLA</name>
<dbReference type="Pfam" id="PF07654">
    <property type="entry name" value="C1-set"/>
    <property type="match status" value="1"/>
</dbReference>
<dbReference type="Proteomes" id="UP000265180">
    <property type="component" value="Chromosome 8"/>
</dbReference>
<dbReference type="AlphaFoldDB" id="A0A3P9L997"/>
<dbReference type="Pfam" id="PF00129">
    <property type="entry name" value="MHC_I"/>
    <property type="match status" value="1"/>
</dbReference>
<reference evidence="6 7" key="2">
    <citation type="submission" date="2017-04" db="EMBL/GenBank/DDBJ databases">
        <title>CpG methylation of centromeres and impact of large insertions on vertebrate speciation.</title>
        <authorList>
            <person name="Ichikawa K."/>
            <person name="Yoshimura J."/>
            <person name="Morishita S."/>
        </authorList>
    </citation>
    <scope>NUCLEOTIDE SEQUENCE</scope>
    <source>
        <strain evidence="6 7">HNI</strain>
    </source>
</reference>
<reference evidence="6" key="4">
    <citation type="submission" date="2025-09" db="UniProtKB">
        <authorList>
            <consortium name="Ensembl"/>
        </authorList>
    </citation>
    <scope>IDENTIFICATION</scope>
    <source>
        <strain evidence="6">HNI</strain>
    </source>
</reference>
<dbReference type="SUPFAM" id="SSF54452">
    <property type="entry name" value="MHC antigen-recognition domain"/>
    <property type="match status" value="1"/>
</dbReference>
<feature type="transmembrane region" description="Helical" evidence="3">
    <location>
        <begin position="307"/>
        <end position="329"/>
    </location>
</feature>
<dbReference type="Gene3D" id="2.60.40.10">
    <property type="entry name" value="Immunoglobulins"/>
    <property type="match status" value="1"/>
</dbReference>
<dbReference type="InterPro" id="IPR007110">
    <property type="entry name" value="Ig-like_dom"/>
</dbReference>
<dbReference type="InterPro" id="IPR011161">
    <property type="entry name" value="MHC_I-like_Ag-recog"/>
</dbReference>
<proteinExistence type="inferred from homology"/>
<dbReference type="InterPro" id="IPR001039">
    <property type="entry name" value="MHC_I_a_a1/a2"/>
</dbReference>